<name>A0A0H5LWY0_YERIN</name>
<sequence length="253" mass="26955">MIYKYALILALFVPMWSQSASITITIQPDSKWGRVTKVDAAGLDIGSFASCGAAGTTGYCVSAYTRFYIGNPSYYGISCTTATGNYGNQGCRHNASGNMQQFFPRLLNAEINTENIKGQKQGLMDGSNGVSGTWQSNYIKVIFVNAVPPVPTCTVSDLSLTMTGTVGSALYTGGTIWIECDRKADLRLTIANGGNVSIGNNGLVQLTFYGSKGDSFSFSMEGLEPLYIDAVLKRSPSIAGQYSGSAVILMDIL</sequence>
<proteinExistence type="predicted"/>
<dbReference type="AlphaFoldDB" id="A0A0H5LWY0"/>
<evidence type="ECO:0000313" key="3">
    <source>
        <dbReference type="Proteomes" id="UP000043316"/>
    </source>
</evidence>
<dbReference type="InterPro" id="IPR036937">
    <property type="entry name" value="Adhesion_dom_fimbrial_sf"/>
</dbReference>
<reference evidence="3" key="1">
    <citation type="submission" date="2015-03" db="EMBL/GenBank/DDBJ databases">
        <authorList>
            <consortium name="Pathogen Informatics"/>
        </authorList>
    </citation>
    <scope>NUCLEOTIDE SEQUENCE [LARGE SCALE GENOMIC DNA]</scope>
    <source>
        <strain evidence="3">R148</strain>
    </source>
</reference>
<keyword evidence="1" id="KW-0732">Signal</keyword>
<dbReference type="GO" id="GO:0007155">
    <property type="term" value="P:cell adhesion"/>
    <property type="evidence" value="ECO:0007669"/>
    <property type="project" value="InterPro"/>
</dbReference>
<gene>
    <name evidence="2" type="ORF">ERS008476_02654</name>
</gene>
<dbReference type="EMBL" id="CWJI01000007">
    <property type="protein sequence ID" value="CRY55653.1"/>
    <property type="molecule type" value="Genomic_DNA"/>
</dbReference>
<accession>A0A0H5LWY0</accession>
<protein>
    <recommendedName>
        <fullName evidence="4">Exported pilin protein</fullName>
    </recommendedName>
</protein>
<organism evidence="2 3">
    <name type="scientific">Yersinia intermedia</name>
    <dbReference type="NCBI Taxonomy" id="631"/>
    <lineage>
        <taxon>Bacteria</taxon>
        <taxon>Pseudomonadati</taxon>
        <taxon>Pseudomonadota</taxon>
        <taxon>Gammaproteobacteria</taxon>
        <taxon>Enterobacterales</taxon>
        <taxon>Yersiniaceae</taxon>
        <taxon>Yersinia</taxon>
    </lineage>
</organism>
<feature type="signal peptide" evidence="1">
    <location>
        <begin position="1"/>
        <end position="19"/>
    </location>
</feature>
<evidence type="ECO:0000256" key="1">
    <source>
        <dbReference type="SAM" id="SignalP"/>
    </source>
</evidence>
<evidence type="ECO:0008006" key="4">
    <source>
        <dbReference type="Google" id="ProtNLM"/>
    </source>
</evidence>
<dbReference type="Proteomes" id="UP000043316">
    <property type="component" value="Unassembled WGS sequence"/>
</dbReference>
<evidence type="ECO:0000313" key="2">
    <source>
        <dbReference type="EMBL" id="CRY55653.1"/>
    </source>
</evidence>
<dbReference type="Gene3D" id="2.60.40.1090">
    <property type="entry name" value="Fimbrial-type adhesion domain"/>
    <property type="match status" value="1"/>
</dbReference>
<dbReference type="GO" id="GO:0009289">
    <property type="term" value="C:pilus"/>
    <property type="evidence" value="ECO:0007669"/>
    <property type="project" value="InterPro"/>
</dbReference>
<feature type="chain" id="PRO_5005220415" description="Exported pilin protein" evidence="1">
    <location>
        <begin position="20"/>
        <end position="253"/>
    </location>
</feature>